<protein>
    <submittedName>
        <fullName evidence="2">Uncharacterized protein</fullName>
    </submittedName>
</protein>
<organism evidence="2 3">
    <name type="scientific">Psychromonas aquatilis</name>
    <dbReference type="NCBI Taxonomy" id="2005072"/>
    <lineage>
        <taxon>Bacteria</taxon>
        <taxon>Pseudomonadati</taxon>
        <taxon>Pseudomonadota</taxon>
        <taxon>Gammaproteobacteria</taxon>
        <taxon>Alteromonadales</taxon>
        <taxon>Psychromonadaceae</taxon>
        <taxon>Psychromonas</taxon>
    </lineage>
</organism>
<dbReference type="EMBL" id="JBAKAZ010000001">
    <property type="protein sequence ID" value="MEL0628069.1"/>
    <property type="molecule type" value="Genomic_DNA"/>
</dbReference>
<evidence type="ECO:0000256" key="1">
    <source>
        <dbReference type="SAM" id="Phobius"/>
    </source>
</evidence>
<accession>A0ABU9GLB8</accession>
<keyword evidence="1" id="KW-1133">Transmembrane helix</keyword>
<keyword evidence="1" id="KW-0472">Membrane</keyword>
<reference evidence="2 3" key="1">
    <citation type="submission" date="2024-02" db="EMBL/GenBank/DDBJ databases">
        <title>Bacteria isolated from the canopy kelp, Nereocystis luetkeana.</title>
        <authorList>
            <person name="Pfister C.A."/>
            <person name="Younker I.T."/>
            <person name="Light S.H."/>
        </authorList>
    </citation>
    <scope>NUCLEOTIDE SEQUENCE [LARGE SCALE GENOMIC DNA]</scope>
    <source>
        <strain evidence="2 3">TI.1.05</strain>
    </source>
</reference>
<keyword evidence="3" id="KW-1185">Reference proteome</keyword>
<comment type="caution">
    <text evidence="2">The sequence shown here is derived from an EMBL/GenBank/DDBJ whole genome shotgun (WGS) entry which is preliminary data.</text>
</comment>
<gene>
    <name evidence="2" type="ORF">V6256_00495</name>
</gene>
<feature type="transmembrane region" description="Helical" evidence="1">
    <location>
        <begin position="37"/>
        <end position="62"/>
    </location>
</feature>
<dbReference type="RefSeq" id="WP_341596007.1">
    <property type="nucleotide sequence ID" value="NZ_JBAKAZ010000001.1"/>
</dbReference>
<sequence length="70" mass="8111">MRYIALMKYFILSGPVYMAGTLGFLFVIITGGTWLEMALYLLAPFFIAFVIFTPFYILSWIVEGIRELLF</sequence>
<feature type="transmembrane region" description="Helical" evidence="1">
    <location>
        <begin position="9"/>
        <end position="31"/>
    </location>
</feature>
<proteinExistence type="predicted"/>
<keyword evidence="1" id="KW-0812">Transmembrane</keyword>
<name>A0ABU9GLB8_9GAMM</name>
<evidence type="ECO:0000313" key="2">
    <source>
        <dbReference type="EMBL" id="MEL0628069.1"/>
    </source>
</evidence>
<evidence type="ECO:0000313" key="3">
    <source>
        <dbReference type="Proteomes" id="UP001369082"/>
    </source>
</evidence>
<dbReference type="Proteomes" id="UP001369082">
    <property type="component" value="Unassembled WGS sequence"/>
</dbReference>